<dbReference type="KEGG" id="salj:SMD11_6739"/>
<sequence>MGEGYGFGGVDVTGRTGARELWPTARVPVECSTYVPPPGVVFTVSGR</sequence>
<name>A0A1Z2LDH2_9ACTN</name>
<evidence type="ECO:0000313" key="1">
    <source>
        <dbReference type="EMBL" id="ARZ72315.1"/>
    </source>
</evidence>
<protein>
    <submittedName>
        <fullName evidence="1">Uncharacterized protein</fullName>
    </submittedName>
</protein>
<dbReference type="EMBL" id="CP021744">
    <property type="protein sequence ID" value="ARZ72315.1"/>
    <property type="molecule type" value="Genomic_DNA"/>
</dbReference>
<gene>
    <name evidence="1" type="ORF">SMD11_6739</name>
</gene>
<evidence type="ECO:0000313" key="2">
    <source>
        <dbReference type="Proteomes" id="UP000195755"/>
    </source>
</evidence>
<dbReference type="AlphaFoldDB" id="A0A1Z2LDH2"/>
<accession>A0A1Z2LDH2</accession>
<organism evidence="1 2">
    <name type="scientific">Streptomyces albireticuli</name>
    <dbReference type="NCBI Taxonomy" id="1940"/>
    <lineage>
        <taxon>Bacteria</taxon>
        <taxon>Bacillati</taxon>
        <taxon>Actinomycetota</taxon>
        <taxon>Actinomycetes</taxon>
        <taxon>Kitasatosporales</taxon>
        <taxon>Streptomycetaceae</taxon>
        <taxon>Streptomyces</taxon>
    </lineage>
</organism>
<proteinExistence type="predicted"/>
<dbReference type="Proteomes" id="UP000195755">
    <property type="component" value="Chromosome"/>
</dbReference>
<reference evidence="1 2" key="1">
    <citation type="submission" date="2017-06" db="EMBL/GenBank/DDBJ databases">
        <title>Streptomyces albireticuli Genome sequencing and assembly.</title>
        <authorList>
            <person name="Wang Y."/>
            <person name="Du B."/>
            <person name="Ding Y."/>
            <person name="Liu H."/>
            <person name="Hou Q."/>
            <person name="Liu K."/>
            <person name="Yao L."/>
            <person name="Wang C."/>
        </authorList>
    </citation>
    <scope>NUCLEOTIDE SEQUENCE [LARGE SCALE GENOMIC DNA]</scope>
    <source>
        <strain evidence="1 2">MDJK11</strain>
    </source>
</reference>